<sequence length="315" mass="35037">MFCKYCGNRLDDGDRFCGACGHPVDEKPVQEAAPEKVYKKQEDEAPKIRKRNPEPEYDNRMTAGMGYGYRVDEDSDSEDDDEDDYEEEWEREEKKEKITFAVLGVIIVVLVVAIVFGVVKLVGAGGGDTKKVSQLNEQMKEDMQKSQERDDNETAEAAAEEPETVAPEVTATPEPTQEVVPTQEAEAATVAPTQQATPEPTPEVVVQEQNEAAASDAGADTGSGDYVIPDSSTRYLTNADLNGLSEWQIRIARNEIYARHGRIFKSDDLADYFASKSWYTPSVSADQFDNSYLNSIEIENLKLITAYEKAHNLNQ</sequence>
<dbReference type="Proteomes" id="UP000290106">
    <property type="component" value="Unassembled WGS sequence"/>
</dbReference>
<accession>A0A4Q1RID2</accession>
<dbReference type="Pfam" id="PF13240">
    <property type="entry name" value="Zn_Ribbon_1"/>
    <property type="match status" value="1"/>
</dbReference>
<dbReference type="AlphaFoldDB" id="A0A4Q1RID2"/>
<dbReference type="InterPro" id="IPR026870">
    <property type="entry name" value="Zinc_ribbon_dom"/>
</dbReference>
<feature type="compositionally biased region" description="Low complexity" evidence="1">
    <location>
        <begin position="164"/>
        <end position="204"/>
    </location>
</feature>
<name>A0A4Q1RID2_9FIRM</name>
<feature type="compositionally biased region" description="Acidic residues" evidence="1">
    <location>
        <begin position="150"/>
        <end position="163"/>
    </location>
</feature>
<feature type="compositionally biased region" description="Basic and acidic residues" evidence="1">
    <location>
        <begin position="138"/>
        <end position="149"/>
    </location>
</feature>
<feature type="region of interest" description="Disordered" evidence="1">
    <location>
        <begin position="30"/>
        <end position="93"/>
    </location>
</feature>
<dbReference type="OrthoDB" id="517663at2"/>
<gene>
    <name evidence="4" type="ORF">ETP43_09605</name>
</gene>
<dbReference type="InterPro" id="IPR038434">
    <property type="entry name" value="YARHG_sf"/>
</dbReference>
<feature type="compositionally biased region" description="Acidic residues" evidence="1">
    <location>
        <begin position="73"/>
        <end position="90"/>
    </location>
</feature>
<evidence type="ECO:0000313" key="4">
    <source>
        <dbReference type="EMBL" id="RXS75443.1"/>
    </source>
</evidence>
<dbReference type="EMBL" id="SDKC01000001">
    <property type="protein sequence ID" value="RXS75443.1"/>
    <property type="molecule type" value="Genomic_DNA"/>
</dbReference>
<keyword evidence="2" id="KW-0812">Transmembrane</keyword>
<evidence type="ECO:0000256" key="2">
    <source>
        <dbReference type="SAM" id="Phobius"/>
    </source>
</evidence>
<proteinExistence type="predicted"/>
<reference evidence="4 5" key="1">
    <citation type="submission" date="2019-01" db="EMBL/GenBank/DDBJ databases">
        <title>Blautia sp. nov. KGMB01111 isolated human feces.</title>
        <authorList>
            <person name="Park J.-E."/>
            <person name="Kim J.-S."/>
            <person name="Park S.-H."/>
        </authorList>
    </citation>
    <scope>NUCLEOTIDE SEQUENCE [LARGE SCALE GENOMIC DNA]</scope>
    <source>
        <strain evidence="4 5">KGMB01111</strain>
    </source>
</reference>
<feature type="compositionally biased region" description="Basic and acidic residues" evidence="1">
    <location>
        <begin position="30"/>
        <end position="59"/>
    </location>
</feature>
<organism evidence="4 5">
    <name type="scientific">Blautia faecicola</name>
    <dbReference type="NCBI Taxonomy" id="2509240"/>
    <lineage>
        <taxon>Bacteria</taxon>
        <taxon>Bacillati</taxon>
        <taxon>Bacillota</taxon>
        <taxon>Clostridia</taxon>
        <taxon>Lachnospirales</taxon>
        <taxon>Lachnospiraceae</taxon>
        <taxon>Blautia</taxon>
    </lineage>
</organism>
<dbReference type="Gene3D" id="1.20.58.1690">
    <property type="match status" value="1"/>
</dbReference>
<evidence type="ECO:0000313" key="5">
    <source>
        <dbReference type="Proteomes" id="UP000290106"/>
    </source>
</evidence>
<keyword evidence="2" id="KW-1133">Transmembrane helix</keyword>
<protein>
    <submittedName>
        <fullName evidence="4">YARHG domain-containing protein</fullName>
    </submittedName>
</protein>
<evidence type="ECO:0000259" key="3">
    <source>
        <dbReference type="SMART" id="SM01324"/>
    </source>
</evidence>
<feature type="domain" description="YARHG" evidence="3">
    <location>
        <begin position="224"/>
        <end position="309"/>
    </location>
</feature>
<dbReference type="SMART" id="SM01324">
    <property type="entry name" value="YARHG"/>
    <property type="match status" value="1"/>
</dbReference>
<dbReference type="InterPro" id="IPR025582">
    <property type="entry name" value="YARHG_dom"/>
</dbReference>
<dbReference type="Pfam" id="PF13308">
    <property type="entry name" value="YARHG"/>
    <property type="match status" value="1"/>
</dbReference>
<dbReference type="RefSeq" id="WP_022400483.1">
    <property type="nucleotide sequence ID" value="NZ_DAWBJR010000008.1"/>
</dbReference>
<dbReference type="PANTHER" id="PTHR40038:SF1">
    <property type="entry name" value="MEMBRANE-ASSOCIATED PROTEIN TCAA"/>
    <property type="match status" value="1"/>
</dbReference>
<comment type="caution">
    <text evidence="4">The sequence shown here is derived from an EMBL/GenBank/DDBJ whole genome shotgun (WGS) entry which is preliminary data.</text>
</comment>
<feature type="transmembrane region" description="Helical" evidence="2">
    <location>
        <begin position="98"/>
        <end position="119"/>
    </location>
</feature>
<dbReference type="PANTHER" id="PTHR40038">
    <property type="entry name" value="MEMBRANE-ASSOCIATED PROTEIN TCAA"/>
    <property type="match status" value="1"/>
</dbReference>
<evidence type="ECO:0000256" key="1">
    <source>
        <dbReference type="SAM" id="MobiDB-lite"/>
    </source>
</evidence>
<keyword evidence="2" id="KW-0472">Membrane</keyword>
<feature type="region of interest" description="Disordered" evidence="1">
    <location>
        <begin position="138"/>
        <end position="205"/>
    </location>
</feature>
<keyword evidence="5" id="KW-1185">Reference proteome</keyword>